<organism evidence="2 3">
    <name type="scientific">Pleurodeles waltl</name>
    <name type="common">Iberian ribbed newt</name>
    <dbReference type="NCBI Taxonomy" id="8319"/>
    <lineage>
        <taxon>Eukaryota</taxon>
        <taxon>Metazoa</taxon>
        <taxon>Chordata</taxon>
        <taxon>Craniata</taxon>
        <taxon>Vertebrata</taxon>
        <taxon>Euteleostomi</taxon>
        <taxon>Amphibia</taxon>
        <taxon>Batrachia</taxon>
        <taxon>Caudata</taxon>
        <taxon>Salamandroidea</taxon>
        <taxon>Salamandridae</taxon>
        <taxon>Pleurodelinae</taxon>
        <taxon>Pleurodeles</taxon>
    </lineage>
</organism>
<name>A0AAV7N9Y7_PLEWA</name>
<reference evidence="2" key="1">
    <citation type="journal article" date="2022" name="bioRxiv">
        <title>Sequencing and chromosome-scale assembly of the giantPleurodeles waltlgenome.</title>
        <authorList>
            <person name="Brown T."/>
            <person name="Elewa A."/>
            <person name="Iarovenko S."/>
            <person name="Subramanian E."/>
            <person name="Araus A.J."/>
            <person name="Petzold A."/>
            <person name="Susuki M."/>
            <person name="Suzuki K.-i.T."/>
            <person name="Hayashi T."/>
            <person name="Toyoda A."/>
            <person name="Oliveira C."/>
            <person name="Osipova E."/>
            <person name="Leigh N.D."/>
            <person name="Simon A."/>
            <person name="Yun M.H."/>
        </authorList>
    </citation>
    <scope>NUCLEOTIDE SEQUENCE</scope>
    <source>
        <strain evidence="2">20211129_DDA</strain>
        <tissue evidence="2">Liver</tissue>
    </source>
</reference>
<dbReference type="Proteomes" id="UP001066276">
    <property type="component" value="Chromosome 8"/>
</dbReference>
<proteinExistence type="predicted"/>
<evidence type="ECO:0000313" key="2">
    <source>
        <dbReference type="EMBL" id="KAJ1112881.1"/>
    </source>
</evidence>
<gene>
    <name evidence="2" type="ORF">NDU88_001142</name>
</gene>
<feature type="region of interest" description="Disordered" evidence="1">
    <location>
        <begin position="68"/>
        <end position="153"/>
    </location>
</feature>
<keyword evidence="3" id="KW-1185">Reference proteome</keyword>
<dbReference type="AlphaFoldDB" id="A0AAV7N9Y7"/>
<dbReference type="EMBL" id="JANPWB010000012">
    <property type="protein sequence ID" value="KAJ1112881.1"/>
    <property type="molecule type" value="Genomic_DNA"/>
</dbReference>
<evidence type="ECO:0000256" key="1">
    <source>
        <dbReference type="SAM" id="MobiDB-lite"/>
    </source>
</evidence>
<evidence type="ECO:0000313" key="3">
    <source>
        <dbReference type="Proteomes" id="UP001066276"/>
    </source>
</evidence>
<comment type="caution">
    <text evidence="2">The sequence shown here is derived from an EMBL/GenBank/DDBJ whole genome shotgun (WGS) entry which is preliminary data.</text>
</comment>
<accession>A0AAV7N9Y7</accession>
<protein>
    <submittedName>
        <fullName evidence="2">Uncharacterized protein</fullName>
    </submittedName>
</protein>
<sequence>MTFDHVLLWCGPVSRGDASKGSPTETTDTLMGCTPQLREARRIPLFNTSATSPAHVSVCGCKVTGVLTAPARSPNEPPTKPNAAKIRIQVTGTTTAPARSPNKPLRQNAAEIRCLVTSATTAPARSPNEPLRPNLFHQKWPQSPASPTGTPNEFFIQIRRS</sequence>
<feature type="compositionally biased region" description="Polar residues" evidence="1">
    <location>
        <begin position="140"/>
        <end position="151"/>
    </location>
</feature>